<accession>A0A414AXB4</accession>
<evidence type="ECO:0000313" key="12">
    <source>
        <dbReference type="Proteomes" id="UP000284543"/>
    </source>
</evidence>
<feature type="transmembrane region" description="Helical" evidence="8">
    <location>
        <begin position="242"/>
        <end position="267"/>
    </location>
</feature>
<comment type="similarity">
    <text evidence="2 8">Belongs to the alanine or glycine:cation symporter (AGCS) (TC 2.A.25) family.</text>
</comment>
<feature type="transmembrane region" description="Helical" evidence="8">
    <location>
        <begin position="20"/>
        <end position="40"/>
    </location>
</feature>
<dbReference type="Proteomes" id="UP000284543">
    <property type="component" value="Unassembled WGS sequence"/>
</dbReference>
<feature type="transmembrane region" description="Helical" evidence="8">
    <location>
        <begin position="185"/>
        <end position="204"/>
    </location>
</feature>
<evidence type="ECO:0000256" key="7">
    <source>
        <dbReference type="ARBA" id="ARBA00023136"/>
    </source>
</evidence>
<keyword evidence="7 8" id="KW-0472">Membrane</keyword>
<keyword evidence="8" id="KW-0769">Symport</keyword>
<dbReference type="Proteomes" id="UP000283975">
    <property type="component" value="Unassembled WGS sequence"/>
</dbReference>
<evidence type="ECO:0000256" key="2">
    <source>
        <dbReference type="ARBA" id="ARBA00009261"/>
    </source>
</evidence>
<evidence type="ECO:0000313" key="11">
    <source>
        <dbReference type="Proteomes" id="UP000283975"/>
    </source>
</evidence>
<dbReference type="GO" id="GO:0005283">
    <property type="term" value="F:amino acid:sodium symporter activity"/>
    <property type="evidence" value="ECO:0007669"/>
    <property type="project" value="InterPro"/>
</dbReference>
<dbReference type="RefSeq" id="WP_002567153.1">
    <property type="nucleotide sequence ID" value="NZ_CABKUK010000007.1"/>
</dbReference>
<keyword evidence="5 8" id="KW-0812">Transmembrane</keyword>
<dbReference type="GO" id="GO:0005886">
    <property type="term" value="C:plasma membrane"/>
    <property type="evidence" value="ECO:0007669"/>
    <property type="project" value="UniProtKB-SubCell"/>
</dbReference>
<evidence type="ECO:0000256" key="4">
    <source>
        <dbReference type="ARBA" id="ARBA00022475"/>
    </source>
</evidence>
<keyword evidence="6 8" id="KW-1133">Transmembrane helix</keyword>
<reference evidence="11 12" key="1">
    <citation type="submission" date="2018-08" db="EMBL/GenBank/DDBJ databases">
        <title>A genome reference for cultivated species of the human gut microbiota.</title>
        <authorList>
            <person name="Zou Y."/>
            <person name="Xue W."/>
            <person name="Luo G."/>
        </authorList>
    </citation>
    <scope>NUCLEOTIDE SEQUENCE [LARGE SCALE GENOMIC DNA]</scope>
    <source>
        <strain evidence="9 12">AF14-18</strain>
        <strain evidence="10 11">AM35-14</strain>
    </source>
</reference>
<organism evidence="10 11">
    <name type="scientific">Enterocloster bolteae</name>
    <dbReference type="NCBI Taxonomy" id="208479"/>
    <lineage>
        <taxon>Bacteria</taxon>
        <taxon>Bacillati</taxon>
        <taxon>Bacillota</taxon>
        <taxon>Clostridia</taxon>
        <taxon>Lachnospirales</taxon>
        <taxon>Lachnospiraceae</taxon>
        <taxon>Enterocloster</taxon>
    </lineage>
</organism>
<keyword evidence="4 8" id="KW-1003">Cell membrane</keyword>
<dbReference type="PANTHER" id="PTHR30330">
    <property type="entry name" value="AGSS FAMILY TRANSPORTER, SODIUM-ALANINE"/>
    <property type="match status" value="1"/>
</dbReference>
<evidence type="ECO:0000256" key="6">
    <source>
        <dbReference type="ARBA" id="ARBA00022989"/>
    </source>
</evidence>
<evidence type="ECO:0000256" key="3">
    <source>
        <dbReference type="ARBA" id="ARBA00022448"/>
    </source>
</evidence>
<evidence type="ECO:0000256" key="5">
    <source>
        <dbReference type="ARBA" id="ARBA00022692"/>
    </source>
</evidence>
<dbReference type="NCBIfam" id="TIGR00835">
    <property type="entry name" value="agcS"/>
    <property type="match status" value="1"/>
</dbReference>
<sequence length="451" mass="48365">MKELQQILTTFDDWLWGNWLLFVLLGVGLLYTIITGGIQIRRFGYIIRKTIWEPILSKSKESKEAGTISSFQALCTAVASCVGSGNIVGVSTAVLAGGMGAIFWMWVAAFVGMATKYGEIILGMLYREKNEEGNYVGGPMYYIKKGLHAPWLAVLCAFFMVTQIIGGNFIQSNTISGVMKENFGVPYLTTGIALVLIIFVITLGGLKRLAHVAQRLVPTMALIYVVGGLLIILANITKVPGVFADIFAGAFGLRAMAGGAMGSMLIAMQKGVARGLYSNEAGEGSAPVIHSAAQVNHPVEQGITGVAEVFLDTFVICTITGLVLGVTGVLDSGAPGNVLAINAFASVWEPLRYVVAVCLLMFSSTTLMSQWYFGFVGLNYIFGTKVADKFKYVFPCFCIIGALAEIELVWVIQDVALGLLTIPNLIAMVALAPQVRKATKEYFGREAGGRG</sequence>
<feature type="transmembrane region" description="Helical" evidence="8">
    <location>
        <begin position="216"/>
        <end position="236"/>
    </location>
</feature>
<feature type="transmembrane region" description="Helical" evidence="8">
    <location>
        <begin position="350"/>
        <end position="380"/>
    </location>
</feature>
<evidence type="ECO:0000313" key="9">
    <source>
        <dbReference type="EMBL" id="RGV73664.1"/>
    </source>
</evidence>
<keyword evidence="3 8" id="KW-0813">Transport</keyword>
<dbReference type="KEGG" id="cbol:CGC65_12175"/>
<evidence type="ECO:0000256" key="1">
    <source>
        <dbReference type="ARBA" id="ARBA00004651"/>
    </source>
</evidence>
<comment type="subcellular location">
    <subcellularLocation>
        <location evidence="1 8">Cell membrane</location>
        <topology evidence="1 8">Multi-pass membrane protein</topology>
    </subcellularLocation>
</comment>
<dbReference type="EMBL" id="QRZM01000009">
    <property type="protein sequence ID" value="RGV73664.1"/>
    <property type="molecule type" value="Genomic_DNA"/>
</dbReference>
<dbReference type="EMBL" id="QSHZ01000007">
    <property type="protein sequence ID" value="RHC56700.1"/>
    <property type="molecule type" value="Genomic_DNA"/>
</dbReference>
<dbReference type="PRINTS" id="PR00175">
    <property type="entry name" value="NAALASMPORT"/>
</dbReference>
<protein>
    <submittedName>
        <fullName evidence="10">Alanine:cation symporter family protein</fullName>
    </submittedName>
</protein>
<dbReference type="Pfam" id="PF01235">
    <property type="entry name" value="Na_Ala_symp"/>
    <property type="match status" value="1"/>
</dbReference>
<name>A0A414AXB4_9FIRM</name>
<gene>
    <name evidence="10" type="ORF">DW839_08040</name>
    <name evidence="9" type="ORF">DWW02_19975</name>
</gene>
<dbReference type="PROSITE" id="PS00873">
    <property type="entry name" value="NA_ALANINE_SYMP"/>
    <property type="match status" value="1"/>
</dbReference>
<proteinExistence type="inferred from homology"/>
<evidence type="ECO:0000256" key="8">
    <source>
        <dbReference type="RuleBase" id="RU363064"/>
    </source>
</evidence>
<comment type="caution">
    <text evidence="10">The sequence shown here is derived from an EMBL/GenBank/DDBJ whole genome shotgun (WGS) entry which is preliminary data.</text>
</comment>
<dbReference type="AlphaFoldDB" id="A0A414AXB4"/>
<evidence type="ECO:0000313" key="10">
    <source>
        <dbReference type="EMBL" id="RHC56700.1"/>
    </source>
</evidence>
<feature type="transmembrane region" description="Helical" evidence="8">
    <location>
        <begin position="309"/>
        <end position="330"/>
    </location>
</feature>
<dbReference type="PANTHER" id="PTHR30330:SF3">
    <property type="entry name" value="TRANSCRIPTIONAL REGULATOR, LRP FAMILY"/>
    <property type="match status" value="1"/>
</dbReference>
<dbReference type="InterPro" id="IPR001463">
    <property type="entry name" value="Na/Ala_symport"/>
</dbReference>
<feature type="transmembrane region" description="Helical" evidence="8">
    <location>
        <begin position="147"/>
        <end position="165"/>
    </location>
</feature>
<feature type="transmembrane region" description="Helical" evidence="8">
    <location>
        <begin position="392"/>
        <end position="410"/>
    </location>
</feature>